<reference evidence="6 7" key="1">
    <citation type="journal article" date="2015" name="Nature">
        <title>rRNA introns, odd ribosomes, and small enigmatic genomes across a large radiation of phyla.</title>
        <authorList>
            <person name="Brown C.T."/>
            <person name="Hug L.A."/>
            <person name="Thomas B.C."/>
            <person name="Sharon I."/>
            <person name="Castelle C.J."/>
            <person name="Singh A."/>
            <person name="Wilkins M.J."/>
            <person name="Williams K.H."/>
            <person name="Banfield J.F."/>
        </authorList>
    </citation>
    <scope>NUCLEOTIDE SEQUENCE [LARGE SCALE GENOMIC DNA]</scope>
</reference>
<evidence type="ECO:0000256" key="3">
    <source>
        <dbReference type="ARBA" id="ARBA00022989"/>
    </source>
</evidence>
<keyword evidence="3 5" id="KW-1133">Transmembrane helix</keyword>
<proteinExistence type="predicted"/>
<accession>A0A0G0L5N0</accession>
<dbReference type="PATRIC" id="fig|1618571.3.peg.435"/>
<comment type="caution">
    <text evidence="6">The sequence shown here is derived from an EMBL/GenBank/DDBJ whole genome shotgun (WGS) entry which is preliminary data.</text>
</comment>
<name>A0A0G0L5N0_9BACT</name>
<evidence type="ECO:0000256" key="2">
    <source>
        <dbReference type="ARBA" id="ARBA00022692"/>
    </source>
</evidence>
<dbReference type="Proteomes" id="UP000033944">
    <property type="component" value="Unassembled WGS sequence"/>
</dbReference>
<dbReference type="EMBL" id="LBVN01000008">
    <property type="protein sequence ID" value="KKQ87313.1"/>
    <property type="molecule type" value="Genomic_DNA"/>
</dbReference>
<dbReference type="Pfam" id="PF01988">
    <property type="entry name" value="VIT1"/>
    <property type="match status" value="1"/>
</dbReference>
<sequence length="283" mass="31676">MRQIFRAQETELTEHAVYSKLAQWTREDKNKKVLENISNDEKRHALFWEKYTQQKAKAKPFKIFFHTLIAKLLGFTFSVKLMEKGEEAAQVNYGQIAKEIPEAKVIGKEEDEHEKQLLGLLDEEKLKYVGSMVLGVNDALVELTGALAGLTLALQNSRLIAMIGLITGIAASLSMGASEYLSTKAEGQAKDPIKASVYTGSMYIVTVILLIIPYYIFANIYLALVITLSIAILIILFFTFYISVAQDLPFKKRFLEMAGISLGVSFLTFGIGYLVRNFLGIEV</sequence>
<evidence type="ECO:0000313" key="6">
    <source>
        <dbReference type="EMBL" id="KKQ87313.1"/>
    </source>
</evidence>
<dbReference type="GO" id="GO:0005384">
    <property type="term" value="F:manganese ion transmembrane transporter activity"/>
    <property type="evidence" value="ECO:0007669"/>
    <property type="project" value="InterPro"/>
</dbReference>
<protein>
    <recommendedName>
        <fullName evidence="8">Rubrerythrin diiron-binding domain-containing protein</fullName>
    </recommendedName>
</protein>
<feature type="transmembrane region" description="Helical" evidence="5">
    <location>
        <begin position="197"/>
        <end position="216"/>
    </location>
</feature>
<dbReference type="CDD" id="cd01044">
    <property type="entry name" value="Ferritin_CCC1_N"/>
    <property type="match status" value="1"/>
</dbReference>
<evidence type="ECO:0000313" key="7">
    <source>
        <dbReference type="Proteomes" id="UP000033944"/>
    </source>
</evidence>
<gene>
    <name evidence="6" type="ORF">UT10_C0008G0074</name>
</gene>
<dbReference type="GO" id="GO:0012505">
    <property type="term" value="C:endomembrane system"/>
    <property type="evidence" value="ECO:0007669"/>
    <property type="project" value="UniProtKB-SubCell"/>
</dbReference>
<dbReference type="GO" id="GO:0030026">
    <property type="term" value="P:intracellular manganese ion homeostasis"/>
    <property type="evidence" value="ECO:0007669"/>
    <property type="project" value="InterPro"/>
</dbReference>
<keyword evidence="4 5" id="KW-0472">Membrane</keyword>
<evidence type="ECO:0000256" key="5">
    <source>
        <dbReference type="SAM" id="Phobius"/>
    </source>
</evidence>
<dbReference type="SUPFAM" id="SSF47240">
    <property type="entry name" value="Ferritin-like"/>
    <property type="match status" value="1"/>
</dbReference>
<feature type="transmembrane region" description="Helical" evidence="5">
    <location>
        <begin position="222"/>
        <end position="242"/>
    </location>
</feature>
<dbReference type="CDD" id="cd02431">
    <property type="entry name" value="Ferritin_CCC1_C"/>
    <property type="match status" value="1"/>
</dbReference>
<keyword evidence="2 5" id="KW-0812">Transmembrane</keyword>
<feature type="transmembrane region" description="Helical" evidence="5">
    <location>
        <begin position="254"/>
        <end position="275"/>
    </location>
</feature>
<organism evidence="6 7">
    <name type="scientific">Candidatus Woesebacteria bacterium GW2011_GWB1_38_8b</name>
    <dbReference type="NCBI Taxonomy" id="1618571"/>
    <lineage>
        <taxon>Bacteria</taxon>
        <taxon>Candidatus Woeseibacteriota</taxon>
    </lineage>
</organism>
<evidence type="ECO:0008006" key="8">
    <source>
        <dbReference type="Google" id="ProtNLM"/>
    </source>
</evidence>
<dbReference type="InterPro" id="IPR008217">
    <property type="entry name" value="Ccc1_fam"/>
</dbReference>
<evidence type="ECO:0000256" key="1">
    <source>
        <dbReference type="ARBA" id="ARBA00004127"/>
    </source>
</evidence>
<dbReference type="InterPro" id="IPR009078">
    <property type="entry name" value="Ferritin-like_SF"/>
</dbReference>
<feature type="transmembrane region" description="Helical" evidence="5">
    <location>
        <begin position="159"/>
        <end position="177"/>
    </location>
</feature>
<comment type="subcellular location">
    <subcellularLocation>
        <location evidence="1">Endomembrane system</location>
        <topology evidence="1">Multi-pass membrane protein</topology>
    </subcellularLocation>
</comment>
<dbReference type="AlphaFoldDB" id="A0A0G0L5N0"/>
<evidence type="ECO:0000256" key="4">
    <source>
        <dbReference type="ARBA" id="ARBA00023136"/>
    </source>
</evidence>
<dbReference type="InterPro" id="IPR039376">
    <property type="entry name" value="Ferritin_CCC1_N"/>
</dbReference>